<feature type="transmembrane region" description="Helical" evidence="1">
    <location>
        <begin position="14"/>
        <end position="34"/>
    </location>
</feature>
<evidence type="ECO:0000256" key="1">
    <source>
        <dbReference type="SAM" id="Phobius"/>
    </source>
</evidence>
<dbReference type="Proteomes" id="UP000315540">
    <property type="component" value="Unassembled WGS sequence"/>
</dbReference>
<sequence>MSEILLVTRLLLDFGLLVLIWIVQLIIYPGFAYYTQDQLLIWHSKYTTFITIIVMPLMLGQLALYSIQLFLHIDVYVLIIWVLIVLIWSATFLQAVPLHNKIAQNKNKNNIIVNKLIKINWLRTVLWTMVFAFSVLSAIF</sequence>
<keyword evidence="1" id="KW-0472">Membrane</keyword>
<dbReference type="EMBL" id="VFWZ01000002">
    <property type="protein sequence ID" value="TPN87706.1"/>
    <property type="molecule type" value="Genomic_DNA"/>
</dbReference>
<organism evidence="2 3">
    <name type="scientific">Aquimarina algicola</name>
    <dbReference type="NCBI Taxonomy" id="2589995"/>
    <lineage>
        <taxon>Bacteria</taxon>
        <taxon>Pseudomonadati</taxon>
        <taxon>Bacteroidota</taxon>
        <taxon>Flavobacteriia</taxon>
        <taxon>Flavobacteriales</taxon>
        <taxon>Flavobacteriaceae</taxon>
        <taxon>Aquimarina</taxon>
    </lineage>
</organism>
<evidence type="ECO:0008006" key="4">
    <source>
        <dbReference type="Google" id="ProtNLM"/>
    </source>
</evidence>
<name>A0A504J9U4_9FLAO</name>
<feature type="transmembrane region" description="Helical" evidence="1">
    <location>
        <begin position="46"/>
        <end position="67"/>
    </location>
</feature>
<gene>
    <name evidence="2" type="ORF">FHK87_09010</name>
</gene>
<comment type="caution">
    <text evidence="2">The sequence shown here is derived from an EMBL/GenBank/DDBJ whole genome shotgun (WGS) entry which is preliminary data.</text>
</comment>
<evidence type="ECO:0000313" key="3">
    <source>
        <dbReference type="Proteomes" id="UP000315540"/>
    </source>
</evidence>
<feature type="transmembrane region" description="Helical" evidence="1">
    <location>
        <begin position="73"/>
        <end position="98"/>
    </location>
</feature>
<dbReference type="AlphaFoldDB" id="A0A504J9U4"/>
<dbReference type="RefSeq" id="WP_140592346.1">
    <property type="nucleotide sequence ID" value="NZ_VFWZ01000002.1"/>
</dbReference>
<feature type="transmembrane region" description="Helical" evidence="1">
    <location>
        <begin position="119"/>
        <end position="139"/>
    </location>
</feature>
<proteinExistence type="predicted"/>
<evidence type="ECO:0000313" key="2">
    <source>
        <dbReference type="EMBL" id="TPN87706.1"/>
    </source>
</evidence>
<protein>
    <recommendedName>
        <fullName evidence="4">DUF1772 domain-containing protein</fullName>
    </recommendedName>
</protein>
<keyword evidence="3" id="KW-1185">Reference proteome</keyword>
<accession>A0A504J9U4</accession>
<keyword evidence="1" id="KW-0812">Transmembrane</keyword>
<reference evidence="2 3" key="1">
    <citation type="submission" date="2019-06" db="EMBL/GenBank/DDBJ databases">
        <authorList>
            <person name="Meng X."/>
        </authorList>
    </citation>
    <scope>NUCLEOTIDE SEQUENCE [LARGE SCALE GENOMIC DNA]</scope>
    <source>
        <strain evidence="2 3">M625</strain>
    </source>
</reference>
<dbReference type="OrthoDB" id="883418at2"/>
<keyword evidence="1" id="KW-1133">Transmembrane helix</keyword>